<dbReference type="PATRIC" id="fig|1127699.3.peg.679"/>
<keyword evidence="3" id="KW-1185">Reference proteome</keyword>
<dbReference type="EMBL" id="AMEP01000047">
    <property type="protein sequence ID" value="EKY02687.1"/>
    <property type="molecule type" value="Genomic_DNA"/>
</dbReference>
<dbReference type="STRING" id="1127699.HMPREF9151_00733"/>
<protein>
    <submittedName>
        <fullName evidence="2">Uncharacterized protein</fullName>
    </submittedName>
</protein>
<dbReference type="AlphaFoldDB" id="L1NHJ4"/>
<reference evidence="2 3" key="1">
    <citation type="submission" date="2012-05" db="EMBL/GenBank/DDBJ databases">
        <authorList>
            <person name="Weinstock G."/>
            <person name="Sodergren E."/>
            <person name="Lobos E.A."/>
            <person name="Fulton L."/>
            <person name="Fulton R."/>
            <person name="Courtney L."/>
            <person name="Fronick C."/>
            <person name="O'Laughlin M."/>
            <person name="Godfrey J."/>
            <person name="Wilson R.M."/>
            <person name="Miner T."/>
            <person name="Farmer C."/>
            <person name="Delehaunty K."/>
            <person name="Cordes M."/>
            <person name="Minx P."/>
            <person name="Tomlinson C."/>
            <person name="Chen J."/>
            <person name="Wollam A."/>
            <person name="Pepin K.H."/>
            <person name="Bhonagiri V."/>
            <person name="Zhang X."/>
            <person name="Suruliraj S."/>
            <person name="Warren W."/>
            <person name="Mitreva M."/>
            <person name="Mardis E.R."/>
            <person name="Wilson R.K."/>
        </authorList>
    </citation>
    <scope>NUCLEOTIDE SEQUENCE [LARGE SCALE GENOMIC DNA]</scope>
    <source>
        <strain evidence="2 3">F0055</strain>
    </source>
</reference>
<evidence type="ECO:0000313" key="2">
    <source>
        <dbReference type="EMBL" id="EKY02687.1"/>
    </source>
</evidence>
<evidence type="ECO:0000313" key="3">
    <source>
        <dbReference type="Proteomes" id="UP000010433"/>
    </source>
</evidence>
<organism evidence="2 3">
    <name type="scientific">Hoylesella saccharolytica F0055</name>
    <dbReference type="NCBI Taxonomy" id="1127699"/>
    <lineage>
        <taxon>Bacteria</taxon>
        <taxon>Pseudomonadati</taxon>
        <taxon>Bacteroidota</taxon>
        <taxon>Bacteroidia</taxon>
        <taxon>Bacteroidales</taxon>
        <taxon>Prevotellaceae</taxon>
        <taxon>Hoylesella</taxon>
    </lineage>
</organism>
<evidence type="ECO:0000256" key="1">
    <source>
        <dbReference type="SAM" id="Phobius"/>
    </source>
</evidence>
<dbReference type="HOGENOM" id="CLU_3083306_0_0_10"/>
<feature type="transmembrane region" description="Helical" evidence="1">
    <location>
        <begin position="12"/>
        <end position="29"/>
    </location>
</feature>
<keyword evidence="1" id="KW-0812">Transmembrane</keyword>
<sequence length="52" mass="6099">MTDYFEKQDIMAVSVASKLCVNFYLLLHLNRKKKSKPLAVGKLWRERANCKL</sequence>
<comment type="caution">
    <text evidence="2">The sequence shown here is derived from an EMBL/GenBank/DDBJ whole genome shotgun (WGS) entry which is preliminary data.</text>
</comment>
<accession>L1NHJ4</accession>
<proteinExistence type="predicted"/>
<gene>
    <name evidence="2" type="ORF">HMPREF9151_00733</name>
</gene>
<keyword evidence="1" id="KW-0472">Membrane</keyword>
<name>L1NHJ4_9BACT</name>
<dbReference type="Proteomes" id="UP000010433">
    <property type="component" value="Unassembled WGS sequence"/>
</dbReference>
<keyword evidence="1" id="KW-1133">Transmembrane helix</keyword>